<protein>
    <recommendedName>
        <fullName evidence="1">Antigen I/II N-terminal domain-containing protein</fullName>
    </recommendedName>
</protein>
<organism evidence="2 3">
    <name type="scientific">Streptococcus macedonicus</name>
    <name type="common">Streptococcus gallolyticus macedonicus</name>
    <dbReference type="NCBI Taxonomy" id="59310"/>
    <lineage>
        <taxon>Bacteria</taxon>
        <taxon>Bacillati</taxon>
        <taxon>Bacillota</taxon>
        <taxon>Bacilli</taxon>
        <taxon>Lactobacillales</taxon>
        <taxon>Streptococcaceae</taxon>
        <taxon>Streptococcus</taxon>
    </lineage>
</organism>
<feature type="domain" description="Antigen I/II N-terminal" evidence="1">
    <location>
        <begin position="1"/>
        <end position="72"/>
    </location>
</feature>
<evidence type="ECO:0000259" key="1">
    <source>
        <dbReference type="Pfam" id="PF18652"/>
    </source>
</evidence>
<dbReference type="EMBL" id="CP113440">
    <property type="protein sequence ID" value="WAK63920.1"/>
    <property type="molecule type" value="Genomic_DNA"/>
</dbReference>
<name>A0AA47FER2_STRMC</name>
<evidence type="ECO:0000313" key="3">
    <source>
        <dbReference type="Proteomes" id="UP001156410"/>
    </source>
</evidence>
<accession>A0AA47FER2</accession>
<dbReference type="AlphaFoldDB" id="A0AA47FER2"/>
<dbReference type="Proteomes" id="UP001156410">
    <property type="component" value="Chromosome"/>
</dbReference>
<dbReference type="Pfam" id="PF18652">
    <property type="entry name" value="Adhesin_P1_N"/>
    <property type="match status" value="1"/>
</dbReference>
<dbReference type="InterPro" id="IPR041324">
    <property type="entry name" value="AgI/II_N"/>
</dbReference>
<gene>
    <name evidence="2" type="ORF">OQG81_03420</name>
</gene>
<dbReference type="RefSeq" id="WP_269441551.1">
    <property type="nucleotide sequence ID" value="NZ_CP113440.1"/>
</dbReference>
<proteinExistence type="predicted"/>
<reference evidence="2" key="1">
    <citation type="submission" date="2022-11" db="EMBL/GenBank/DDBJ databases">
        <title>Streptococcus macedonicus and Acinetobacter baumannii: co-inhabitants of the cheese production environment.</title>
        <authorList>
            <person name="Johnson J."/>
        </authorList>
    </citation>
    <scope>NUCLEOTIDE SEQUENCE</scope>
    <source>
        <strain evidence="2">E37</strain>
    </source>
</reference>
<sequence length="89" mass="9537">MEAAATEASNVAVDVTKEAVKDYGTDTTTDGLNDTKSEIANDQEKQVDSLEQATTQNANNTTYADAQAAIDAITIMLIMLKILTVQKQL</sequence>
<evidence type="ECO:0000313" key="2">
    <source>
        <dbReference type="EMBL" id="WAK63920.1"/>
    </source>
</evidence>
<reference evidence="2" key="2">
    <citation type="submission" date="2022-11" db="EMBL/GenBank/DDBJ databases">
        <authorList>
            <person name="Johnson J.D."/>
        </authorList>
    </citation>
    <scope>NUCLEOTIDE SEQUENCE</scope>
    <source>
        <strain evidence="2">E37</strain>
    </source>
</reference>